<evidence type="ECO:0000313" key="2">
    <source>
        <dbReference type="Proteomes" id="UP000242381"/>
    </source>
</evidence>
<sequence length="453" mass="52364">MSNFHSYKFPKELDTSVPDFFCDNRVLDWNFELFNAAYLSNQRGLNINEILDLYRQSIKKIMSNNGVPNAVKSIAGHLLKDFTINHLQESCWQINNESDFWDAWGQYMDICECHQFCLERYHVIQCGYSIKCQPHIPQELYDQLGTDSQIITSPFKTNQQYTTHVLNAFKNMTNMEDIQEAIKGKSVADKGLQGFDFCKTFFKECTVFFKKPNLIKRLAFNETSFNRLLVWPLWDIAVDSIGDTLIVIPGEYILKASQEECKADGVVLDGEIEIGILETSGKYLLNDNSKYGLDHVKGTFGALAIFNTIFKTYYTATEVTAMNLKIPFVHARHDHVHLWSLELCAKKLYALKKVFKFKIPGDKSDVKNILAMGHFVWQLKKQLEQAHYVVQQMKQEHDDNEINRIMDDGDIEIESLKSWINLEIKKPVKGAEYGLLLPVEKNGDEENLRFVKF</sequence>
<dbReference type="OMA" id="DICECHQ"/>
<evidence type="ECO:0000313" key="1">
    <source>
        <dbReference type="EMBL" id="ORE12289.1"/>
    </source>
</evidence>
<dbReference type="VEuPathDB" id="FungiDB:BCV72DRAFT_324035"/>
<proteinExistence type="predicted"/>
<name>A0A1X0RJS6_RHIZD</name>
<gene>
    <name evidence="1" type="ORF">BCV71DRAFT_294890</name>
</gene>
<protein>
    <submittedName>
        <fullName evidence="1">Uncharacterized protein</fullName>
    </submittedName>
</protein>
<dbReference type="EMBL" id="KV921722">
    <property type="protein sequence ID" value="ORE12289.1"/>
    <property type="molecule type" value="Genomic_DNA"/>
</dbReference>
<reference evidence="1 2" key="1">
    <citation type="journal article" date="2016" name="Proc. Natl. Acad. Sci. U.S.A.">
        <title>Lipid metabolic changes in an early divergent fungus govern the establishment of a mutualistic symbiosis with endobacteria.</title>
        <authorList>
            <person name="Lastovetsky O.A."/>
            <person name="Gaspar M.L."/>
            <person name="Mondo S.J."/>
            <person name="LaButti K.M."/>
            <person name="Sandor L."/>
            <person name="Grigoriev I.V."/>
            <person name="Henry S.A."/>
            <person name="Pawlowska T.E."/>
        </authorList>
    </citation>
    <scope>NUCLEOTIDE SEQUENCE [LARGE SCALE GENOMIC DNA]</scope>
    <source>
        <strain evidence="1 2">ATCC 11559</strain>
    </source>
</reference>
<dbReference type="Proteomes" id="UP000242381">
    <property type="component" value="Unassembled WGS sequence"/>
</dbReference>
<organism evidence="1 2">
    <name type="scientific">Rhizopus microsporus</name>
    <dbReference type="NCBI Taxonomy" id="58291"/>
    <lineage>
        <taxon>Eukaryota</taxon>
        <taxon>Fungi</taxon>
        <taxon>Fungi incertae sedis</taxon>
        <taxon>Mucoromycota</taxon>
        <taxon>Mucoromycotina</taxon>
        <taxon>Mucoromycetes</taxon>
        <taxon>Mucorales</taxon>
        <taxon>Mucorineae</taxon>
        <taxon>Rhizopodaceae</taxon>
        <taxon>Rhizopus</taxon>
    </lineage>
</organism>
<accession>A0A1X0RJS6</accession>
<dbReference type="AlphaFoldDB" id="A0A1X0RJS6"/>